<dbReference type="Gene3D" id="3.40.50.150">
    <property type="entry name" value="Vaccinia Virus protein VP39"/>
    <property type="match status" value="1"/>
</dbReference>
<dbReference type="Proteomes" id="UP000178602">
    <property type="component" value="Unassembled WGS sequence"/>
</dbReference>
<dbReference type="InterPro" id="IPR029063">
    <property type="entry name" value="SAM-dependent_MTases_sf"/>
</dbReference>
<accession>A0A1F4T7U7</accession>
<sequence>MSIQAVNAAPSLCNKVFLEATRDLRRFRPSSFYANSADEIGQAQGYINFDEFRQAHDFRRETIKFLLNTPKEEAVRTALLQDLFDAHLFTPMNYQIYHQTFIPIEMARRIVFPDIKPAGIQLASNWGVYPLFLKEQMGLTDFYGIDVDKAAIAYAEKIGAPVIEADARSLPFPAERFDLVFSSHFLDCSYFGFINSVKGLSWGEEFINFRLDVMREVYRVLRPGGWFITQTEVVSCQDLISSWTGTIAQVMTFNFESIKFDGLFAVQKG</sequence>
<organism evidence="2 3">
    <name type="scientific">candidate division WOR-1 bacterium RIFOXYC12_FULL_54_18</name>
    <dbReference type="NCBI Taxonomy" id="1802584"/>
    <lineage>
        <taxon>Bacteria</taxon>
        <taxon>Bacillati</taxon>
        <taxon>Saganbacteria</taxon>
    </lineage>
</organism>
<protein>
    <recommendedName>
        <fullName evidence="1">Methyltransferase type 11 domain-containing protein</fullName>
    </recommendedName>
</protein>
<gene>
    <name evidence="2" type="ORF">A3K49_07805</name>
</gene>
<dbReference type="CDD" id="cd02440">
    <property type="entry name" value="AdoMet_MTases"/>
    <property type="match status" value="1"/>
</dbReference>
<evidence type="ECO:0000313" key="2">
    <source>
        <dbReference type="EMBL" id="OGC28832.1"/>
    </source>
</evidence>
<reference evidence="2 3" key="1">
    <citation type="journal article" date="2016" name="Nat. Commun.">
        <title>Thousands of microbial genomes shed light on interconnected biogeochemical processes in an aquifer system.</title>
        <authorList>
            <person name="Anantharaman K."/>
            <person name="Brown C.T."/>
            <person name="Hug L.A."/>
            <person name="Sharon I."/>
            <person name="Castelle C.J."/>
            <person name="Probst A.J."/>
            <person name="Thomas B.C."/>
            <person name="Singh A."/>
            <person name="Wilkins M.J."/>
            <person name="Karaoz U."/>
            <person name="Brodie E.L."/>
            <person name="Williams K.H."/>
            <person name="Hubbard S.S."/>
            <person name="Banfield J.F."/>
        </authorList>
    </citation>
    <scope>NUCLEOTIDE SEQUENCE [LARGE SCALE GENOMIC DNA]</scope>
</reference>
<feature type="domain" description="Methyltransferase type 11" evidence="1">
    <location>
        <begin position="127"/>
        <end position="228"/>
    </location>
</feature>
<proteinExistence type="predicted"/>
<dbReference type="AlphaFoldDB" id="A0A1F4T7U7"/>
<name>A0A1F4T7U7_UNCSA</name>
<dbReference type="Pfam" id="PF08241">
    <property type="entry name" value="Methyltransf_11"/>
    <property type="match status" value="1"/>
</dbReference>
<dbReference type="GO" id="GO:0008757">
    <property type="term" value="F:S-adenosylmethionine-dependent methyltransferase activity"/>
    <property type="evidence" value="ECO:0007669"/>
    <property type="project" value="InterPro"/>
</dbReference>
<dbReference type="SUPFAM" id="SSF53335">
    <property type="entry name" value="S-adenosyl-L-methionine-dependent methyltransferases"/>
    <property type="match status" value="1"/>
</dbReference>
<dbReference type="InterPro" id="IPR013216">
    <property type="entry name" value="Methyltransf_11"/>
</dbReference>
<evidence type="ECO:0000259" key="1">
    <source>
        <dbReference type="Pfam" id="PF08241"/>
    </source>
</evidence>
<evidence type="ECO:0000313" key="3">
    <source>
        <dbReference type="Proteomes" id="UP000178602"/>
    </source>
</evidence>
<dbReference type="EMBL" id="MEUG01000001">
    <property type="protein sequence ID" value="OGC28832.1"/>
    <property type="molecule type" value="Genomic_DNA"/>
</dbReference>
<comment type="caution">
    <text evidence="2">The sequence shown here is derived from an EMBL/GenBank/DDBJ whole genome shotgun (WGS) entry which is preliminary data.</text>
</comment>